<comment type="caution">
    <text evidence="1">The sequence shown here is derived from an EMBL/GenBank/DDBJ whole genome shotgun (WGS) entry which is preliminary data.</text>
</comment>
<keyword evidence="1" id="KW-0560">Oxidoreductase</keyword>
<proteinExistence type="predicted"/>
<keyword evidence="2" id="KW-1185">Reference proteome</keyword>
<protein>
    <submittedName>
        <fullName evidence="1">Nitronate monooxygenase</fullName>
    </submittedName>
</protein>
<name>A0AC61RY13_9FIRM</name>
<evidence type="ECO:0000313" key="2">
    <source>
        <dbReference type="Proteomes" id="UP000304953"/>
    </source>
</evidence>
<dbReference type="EMBL" id="SRYA01000012">
    <property type="protein sequence ID" value="TGY96859.1"/>
    <property type="molecule type" value="Genomic_DNA"/>
</dbReference>
<accession>A0AC61RY13</accession>
<keyword evidence="1" id="KW-0503">Monooxygenase</keyword>
<evidence type="ECO:0000313" key="1">
    <source>
        <dbReference type="EMBL" id="TGY96859.1"/>
    </source>
</evidence>
<dbReference type="Proteomes" id="UP000304953">
    <property type="component" value="Unassembled WGS sequence"/>
</dbReference>
<gene>
    <name evidence="1" type="ORF">E5329_07645</name>
</gene>
<organism evidence="1 2">
    <name type="scientific">Petralouisia muris</name>
    <dbReference type="NCBI Taxonomy" id="3032872"/>
    <lineage>
        <taxon>Bacteria</taxon>
        <taxon>Bacillati</taxon>
        <taxon>Bacillota</taxon>
        <taxon>Clostridia</taxon>
        <taxon>Lachnospirales</taxon>
        <taxon>Lachnospiraceae</taxon>
        <taxon>Petralouisia</taxon>
    </lineage>
</organism>
<reference evidence="1" key="1">
    <citation type="submission" date="2019-04" db="EMBL/GenBank/DDBJ databases">
        <title>Microbes associate with the intestines of laboratory mice.</title>
        <authorList>
            <person name="Navarre W."/>
            <person name="Wong E."/>
            <person name="Huang K."/>
            <person name="Tropini C."/>
            <person name="Ng K."/>
            <person name="Yu B."/>
        </authorList>
    </citation>
    <scope>NUCLEOTIDE SEQUENCE</scope>
    <source>
        <strain evidence="1">NM01_1-7b</strain>
    </source>
</reference>
<sequence length="365" mass="40083">MRRPLEIRDLKAEIPVIQGGMGVGVSLSGLAGNVAKCGGIGIISTAQIGYQEPEFDQFPIETNLKAIKTQISRAKEIAEGGIIGVNIMVATRRYGEYVRAAAEAGADLIISGAGLPTNLPALTGNAKTKIAPIVSSLKSASVICRLWDRKYGRCPDLVVIEGPKAGGHLGFSLDELKNMQEEDYETEIKRIIELVNQYSEKYQYHIPVVVAGGIYDGKDMKHMLELGADGVQAATRFVTTWECDASESYKEAYLKAGKEDIQIVKSPVGMPGRAIRNQFIRETEQSSQSVLLENEEHFGGKNSWKCHQCLEKCNPKEIPYCITDALINAVKGNIEHGLIFCGSNAWRAEKMEHVSEIMKEFAEYL</sequence>